<sequence length="55" mass="5848">MLTEQSGNIGAQLEALRAAGFVVAFDDFGTVYASLVDLKGWLTTKTRLKGPSCAQ</sequence>
<name>A0A6N9Z8M9_9HYPH</name>
<evidence type="ECO:0000313" key="3">
    <source>
        <dbReference type="Proteomes" id="UP000468864"/>
    </source>
</evidence>
<accession>A0A6N9Z8M9</accession>
<dbReference type="InterPro" id="IPR035919">
    <property type="entry name" value="EAL_sf"/>
</dbReference>
<protein>
    <recommendedName>
        <fullName evidence="1">EAL domain-containing protein</fullName>
    </recommendedName>
</protein>
<organism evidence="2 3">
    <name type="scientific">Rhizobium laguerreae</name>
    <dbReference type="NCBI Taxonomy" id="1076926"/>
    <lineage>
        <taxon>Bacteria</taxon>
        <taxon>Pseudomonadati</taxon>
        <taxon>Pseudomonadota</taxon>
        <taxon>Alphaproteobacteria</taxon>
        <taxon>Hyphomicrobiales</taxon>
        <taxon>Rhizobiaceae</taxon>
        <taxon>Rhizobium/Agrobacterium group</taxon>
        <taxon>Rhizobium</taxon>
    </lineage>
</organism>
<gene>
    <name evidence="2" type="ORF">GR206_02085</name>
</gene>
<dbReference type="Gene3D" id="3.20.20.450">
    <property type="entry name" value="EAL domain"/>
    <property type="match status" value="1"/>
</dbReference>
<comment type="caution">
    <text evidence="2">The sequence shown here is derived from an EMBL/GenBank/DDBJ whole genome shotgun (WGS) entry which is preliminary data.</text>
</comment>
<feature type="domain" description="EAL" evidence="1">
    <location>
        <begin position="1"/>
        <end position="55"/>
    </location>
</feature>
<dbReference type="RefSeq" id="WP_163873409.1">
    <property type="nucleotide sequence ID" value="NZ_WUEP01000001.1"/>
</dbReference>
<dbReference type="AlphaFoldDB" id="A0A6N9Z8M9"/>
<evidence type="ECO:0000313" key="2">
    <source>
        <dbReference type="EMBL" id="NEH89832.1"/>
    </source>
</evidence>
<evidence type="ECO:0000259" key="1">
    <source>
        <dbReference type="PROSITE" id="PS50883"/>
    </source>
</evidence>
<reference evidence="2 3" key="1">
    <citation type="submission" date="2019-12" db="EMBL/GenBank/DDBJ databases">
        <title>Rhizobium genotypes associated with high levels of biological nitrogen fixation by grain legumes in a temperate-maritime cropping system.</title>
        <authorList>
            <person name="Maluk M."/>
            <person name="Francesc Ferrando Molina F."/>
            <person name="Lopez Del Egido L."/>
            <person name="Lafos M."/>
            <person name="Langarica-Fuentes A."/>
            <person name="Gebre Yohannes G."/>
            <person name="Young M.W."/>
            <person name="Martin P."/>
            <person name="Gantlett R."/>
            <person name="Kenicer G."/>
            <person name="Hawes C."/>
            <person name="Begg G.S."/>
            <person name="Quilliam R.S."/>
            <person name="Squire G.R."/>
            <person name="Poole P.S."/>
            <person name="Young P.W."/>
            <person name="Iannetta P.M."/>
            <person name="James E.K."/>
        </authorList>
    </citation>
    <scope>NUCLEOTIDE SEQUENCE [LARGE SCALE GENOMIC DNA]</scope>
    <source>
        <strain evidence="2 3">JHI2449</strain>
    </source>
</reference>
<dbReference type="Proteomes" id="UP000468864">
    <property type="component" value="Unassembled WGS sequence"/>
</dbReference>
<proteinExistence type="predicted"/>
<dbReference type="InterPro" id="IPR001633">
    <property type="entry name" value="EAL_dom"/>
</dbReference>
<dbReference type="PROSITE" id="PS50883">
    <property type="entry name" value="EAL"/>
    <property type="match status" value="1"/>
</dbReference>
<dbReference type="SUPFAM" id="SSF141868">
    <property type="entry name" value="EAL domain-like"/>
    <property type="match status" value="1"/>
</dbReference>
<dbReference type="EMBL" id="WUEP01000001">
    <property type="protein sequence ID" value="NEH89832.1"/>
    <property type="molecule type" value="Genomic_DNA"/>
</dbReference>